<dbReference type="SUPFAM" id="SSF54106">
    <property type="entry name" value="LysM domain"/>
    <property type="match status" value="1"/>
</dbReference>
<keyword evidence="1" id="KW-0175">Coiled coil</keyword>
<proteinExistence type="predicted"/>
<accession>A0A8S5MKY5</accession>
<evidence type="ECO:0000256" key="1">
    <source>
        <dbReference type="SAM" id="Coils"/>
    </source>
</evidence>
<feature type="coiled-coil region" evidence="1">
    <location>
        <begin position="66"/>
        <end position="100"/>
    </location>
</feature>
<dbReference type="Gene3D" id="3.10.350.10">
    <property type="entry name" value="LysM domain"/>
    <property type="match status" value="1"/>
</dbReference>
<evidence type="ECO:0000256" key="2">
    <source>
        <dbReference type="SAM" id="MobiDB-lite"/>
    </source>
</evidence>
<sequence>MLMVQATKPKKRTAEQKAHDSMKYWDKRQKHEGAVYRKMFSKAQGYDFDSHFEKNQIKKKKLIRKRDNCLKLVDAANKRKKQAENNYKKAKDKYDRIVTQRIDLSSKLAEIAEHNTGWKNEGKCAIYRSDGKGEIIYISPADGESENVSSNITSYPVDEGAPYSSYARVNSKGATVAGIIVGKDKADSYRKWHMLSQWNSSHVRLTYRGDFCYKHYLIANMNNDYKNLRDNIEVSLTFQFVYQAKITTSNDSKHHRKSSKASKSVAGNRNKKYTAITIKSGDTLWALSKKYGSSVQWMARVNHIKNPNLIYPGNKIRVA</sequence>
<dbReference type="SMART" id="SM00257">
    <property type="entry name" value="LysM"/>
    <property type="match status" value="1"/>
</dbReference>
<protein>
    <submittedName>
        <fullName evidence="4">LysM</fullName>
    </submittedName>
</protein>
<dbReference type="Pfam" id="PF21821">
    <property type="entry name" value="Dit_like"/>
    <property type="match status" value="1"/>
</dbReference>
<dbReference type="Pfam" id="PF01476">
    <property type="entry name" value="LysM"/>
    <property type="match status" value="1"/>
</dbReference>
<feature type="compositionally biased region" description="Basic and acidic residues" evidence="2">
    <location>
        <begin position="12"/>
        <end position="21"/>
    </location>
</feature>
<dbReference type="InterPro" id="IPR018392">
    <property type="entry name" value="LysM"/>
</dbReference>
<dbReference type="InterPro" id="IPR048494">
    <property type="entry name" value="Dit-like_N"/>
</dbReference>
<feature type="domain" description="LysM" evidence="3">
    <location>
        <begin position="274"/>
        <end position="318"/>
    </location>
</feature>
<dbReference type="EMBL" id="BK014926">
    <property type="protein sequence ID" value="DAD82993.1"/>
    <property type="molecule type" value="Genomic_DNA"/>
</dbReference>
<dbReference type="PROSITE" id="PS51782">
    <property type="entry name" value="LYSM"/>
    <property type="match status" value="1"/>
</dbReference>
<name>A0A8S5MKY5_9CAUD</name>
<feature type="region of interest" description="Disordered" evidence="2">
    <location>
        <begin position="1"/>
        <end position="21"/>
    </location>
</feature>
<evidence type="ECO:0000259" key="3">
    <source>
        <dbReference type="PROSITE" id="PS51782"/>
    </source>
</evidence>
<organism evidence="4">
    <name type="scientific">Myoviridae sp. ct1PY2</name>
    <dbReference type="NCBI Taxonomy" id="2826602"/>
    <lineage>
        <taxon>Viruses</taxon>
        <taxon>Duplodnaviria</taxon>
        <taxon>Heunggongvirae</taxon>
        <taxon>Uroviricota</taxon>
        <taxon>Caudoviricetes</taxon>
    </lineage>
</organism>
<evidence type="ECO:0000313" key="4">
    <source>
        <dbReference type="EMBL" id="DAD82993.1"/>
    </source>
</evidence>
<dbReference type="CDD" id="cd00118">
    <property type="entry name" value="LysM"/>
    <property type="match status" value="1"/>
</dbReference>
<dbReference type="InterPro" id="IPR036779">
    <property type="entry name" value="LysM_dom_sf"/>
</dbReference>
<reference evidence="4" key="1">
    <citation type="journal article" date="2021" name="Proc. Natl. Acad. Sci. U.S.A.">
        <title>A Catalog of Tens of Thousands of Viruses from Human Metagenomes Reveals Hidden Associations with Chronic Diseases.</title>
        <authorList>
            <person name="Tisza M.J."/>
            <person name="Buck C.B."/>
        </authorList>
    </citation>
    <scope>NUCLEOTIDE SEQUENCE</scope>
    <source>
        <strain evidence="4">Ct1PY2</strain>
    </source>
</reference>